<feature type="compositionally biased region" description="Polar residues" evidence="1">
    <location>
        <begin position="1"/>
        <end position="12"/>
    </location>
</feature>
<name>A0A9N8VNC7_9GLOM</name>
<dbReference type="Pfam" id="PF07714">
    <property type="entry name" value="PK_Tyr_Ser-Thr"/>
    <property type="match status" value="1"/>
</dbReference>
<organism evidence="3 4">
    <name type="scientific">Paraglomus occultum</name>
    <dbReference type="NCBI Taxonomy" id="144539"/>
    <lineage>
        <taxon>Eukaryota</taxon>
        <taxon>Fungi</taxon>
        <taxon>Fungi incertae sedis</taxon>
        <taxon>Mucoromycota</taxon>
        <taxon>Glomeromycotina</taxon>
        <taxon>Glomeromycetes</taxon>
        <taxon>Paraglomerales</taxon>
        <taxon>Paraglomeraceae</taxon>
        <taxon>Paraglomus</taxon>
    </lineage>
</organism>
<reference evidence="3" key="1">
    <citation type="submission" date="2021-06" db="EMBL/GenBank/DDBJ databases">
        <authorList>
            <person name="Kallberg Y."/>
            <person name="Tangrot J."/>
            <person name="Rosling A."/>
        </authorList>
    </citation>
    <scope>NUCLEOTIDE SEQUENCE</scope>
    <source>
        <strain evidence="3">IA702</strain>
    </source>
</reference>
<dbReference type="AlphaFoldDB" id="A0A9N8VNC7"/>
<dbReference type="InterPro" id="IPR011009">
    <property type="entry name" value="Kinase-like_dom_sf"/>
</dbReference>
<protein>
    <submittedName>
        <fullName evidence="3">3863_t:CDS:1</fullName>
    </submittedName>
</protein>
<dbReference type="PROSITE" id="PS50011">
    <property type="entry name" value="PROTEIN_KINASE_DOM"/>
    <property type="match status" value="1"/>
</dbReference>
<evidence type="ECO:0000259" key="2">
    <source>
        <dbReference type="PROSITE" id="PS50011"/>
    </source>
</evidence>
<accession>A0A9N8VNC7</accession>
<dbReference type="EMBL" id="CAJVPJ010000015">
    <property type="protein sequence ID" value="CAG8455896.1"/>
    <property type="molecule type" value="Genomic_DNA"/>
</dbReference>
<dbReference type="InterPro" id="IPR000719">
    <property type="entry name" value="Prot_kinase_dom"/>
</dbReference>
<dbReference type="OrthoDB" id="2353542at2759"/>
<dbReference type="PANTHER" id="PTHR44329">
    <property type="entry name" value="SERINE/THREONINE-PROTEIN KINASE TNNI3K-RELATED"/>
    <property type="match status" value="1"/>
</dbReference>
<dbReference type="GO" id="GO:0004674">
    <property type="term" value="F:protein serine/threonine kinase activity"/>
    <property type="evidence" value="ECO:0007669"/>
    <property type="project" value="TreeGrafter"/>
</dbReference>
<dbReference type="Proteomes" id="UP000789572">
    <property type="component" value="Unassembled WGS sequence"/>
</dbReference>
<feature type="region of interest" description="Disordered" evidence="1">
    <location>
        <begin position="1"/>
        <end position="35"/>
    </location>
</feature>
<dbReference type="SUPFAM" id="SSF56112">
    <property type="entry name" value="Protein kinase-like (PK-like)"/>
    <property type="match status" value="1"/>
</dbReference>
<dbReference type="GO" id="GO:0005524">
    <property type="term" value="F:ATP binding"/>
    <property type="evidence" value="ECO:0007669"/>
    <property type="project" value="InterPro"/>
</dbReference>
<proteinExistence type="predicted"/>
<evidence type="ECO:0000313" key="3">
    <source>
        <dbReference type="EMBL" id="CAG8455896.1"/>
    </source>
</evidence>
<dbReference type="Gene3D" id="1.10.510.10">
    <property type="entry name" value="Transferase(Phosphotransferase) domain 1"/>
    <property type="match status" value="1"/>
</dbReference>
<dbReference type="InterPro" id="IPR001245">
    <property type="entry name" value="Ser-Thr/Tyr_kinase_cat_dom"/>
</dbReference>
<dbReference type="InterPro" id="IPR051681">
    <property type="entry name" value="Ser/Thr_Kinases-Pseudokinases"/>
</dbReference>
<evidence type="ECO:0000313" key="4">
    <source>
        <dbReference type="Proteomes" id="UP000789572"/>
    </source>
</evidence>
<feature type="non-terminal residue" evidence="3">
    <location>
        <position position="1"/>
    </location>
</feature>
<comment type="caution">
    <text evidence="3">The sequence shown here is derived from an EMBL/GenBank/DDBJ whole genome shotgun (WGS) entry which is preliminary data.</text>
</comment>
<sequence length="376" mass="42867">MSQQPFQTWQSHYKQRQESAQQQQHRHTVNPATSTTDRAYYWDGSKYVYYKDLQAGSQPRQDQSSLSHSQTTMFTAVNGLPTYSSSQLANQQQSQTYIDDSNLAVHQHLLTNSIQQQNDSALSARQGLITHREQHQQQWLSQYPYSRHREVQTPSELITPMQSEHQLDRQNSVQDMLGVVPVESSENVQSQVYPQTEIISHPSQGSVQNNFNQSGNGFPDQSSSQMETDDQVISRQQDESNISAFNVLMKSGIAKITDFGLSGQMMSSSLGEGTAAYRDPLSFRNQPYKRGKKSDIFSLGVLFWEISSEQIPCKKWTNVAKCREEGYRDSPLPETPDAYVQLYSACWSENAEERPSCTEIHKQLQLLSDDRNQHLP</sequence>
<dbReference type="InterPro" id="IPR020635">
    <property type="entry name" value="Tyr_kinase_cat_dom"/>
</dbReference>
<evidence type="ECO:0000256" key="1">
    <source>
        <dbReference type="SAM" id="MobiDB-lite"/>
    </source>
</evidence>
<keyword evidence="4" id="KW-1185">Reference proteome</keyword>
<feature type="domain" description="Protein kinase" evidence="2">
    <location>
        <begin position="72"/>
        <end position="364"/>
    </location>
</feature>
<dbReference type="PANTHER" id="PTHR44329:SF214">
    <property type="entry name" value="PROTEIN KINASE DOMAIN-CONTAINING PROTEIN"/>
    <property type="match status" value="1"/>
</dbReference>
<gene>
    <name evidence="3" type="ORF">POCULU_LOCUS295</name>
</gene>
<dbReference type="SMART" id="SM00219">
    <property type="entry name" value="TyrKc"/>
    <property type="match status" value="1"/>
</dbReference>
<dbReference type="GO" id="GO:0004713">
    <property type="term" value="F:protein tyrosine kinase activity"/>
    <property type="evidence" value="ECO:0007669"/>
    <property type="project" value="InterPro"/>
</dbReference>